<feature type="domain" description="YbaK/aminoacyl-tRNA synthetase-associated" evidence="1">
    <location>
        <begin position="23"/>
        <end position="143"/>
    </location>
</feature>
<organism evidence="2 3">
    <name type="scientific">Candidatus Kerfeldbacteria bacterium RIFCSPLOWO2_01_FULL_48_11</name>
    <dbReference type="NCBI Taxonomy" id="1798543"/>
    <lineage>
        <taxon>Bacteria</taxon>
        <taxon>Candidatus Kerfeldiibacteriota</taxon>
    </lineage>
</organism>
<accession>A0A1G2B5C8</accession>
<sequence>MPIPVKVLNHLKKSKTPHEIIEHKTVFTAYDLAQTLREKLSNIAKTLFIKVDKEYKVIVIPAHYRLDIQKLKKLLKAKKISIASEKDMQKQLKVKPGALSPFGSVYKVGVVVDKSLEKLQKAIFQAGSFTESFRMKVKDFIKLEQPVVGRFVVKPVKAKPKKK</sequence>
<dbReference type="Gene3D" id="3.90.960.10">
    <property type="entry name" value="YbaK/aminoacyl-tRNA synthetase-associated domain"/>
    <property type="match status" value="1"/>
</dbReference>
<name>A0A1G2B5C8_9BACT</name>
<evidence type="ECO:0000313" key="3">
    <source>
        <dbReference type="Proteomes" id="UP000179164"/>
    </source>
</evidence>
<dbReference type="CDD" id="cd04332">
    <property type="entry name" value="YbaK_like"/>
    <property type="match status" value="1"/>
</dbReference>
<dbReference type="SUPFAM" id="SSF55826">
    <property type="entry name" value="YbaK/ProRS associated domain"/>
    <property type="match status" value="1"/>
</dbReference>
<dbReference type="GO" id="GO:0002161">
    <property type="term" value="F:aminoacyl-tRNA deacylase activity"/>
    <property type="evidence" value="ECO:0007669"/>
    <property type="project" value="InterPro"/>
</dbReference>
<dbReference type="Proteomes" id="UP000179164">
    <property type="component" value="Unassembled WGS sequence"/>
</dbReference>
<dbReference type="AlphaFoldDB" id="A0A1G2B5C8"/>
<dbReference type="EMBL" id="MHKE01000008">
    <property type="protein sequence ID" value="OGY84404.1"/>
    <property type="molecule type" value="Genomic_DNA"/>
</dbReference>
<dbReference type="InterPro" id="IPR007214">
    <property type="entry name" value="YbaK/aa-tRNA-synth-assoc-dom"/>
</dbReference>
<dbReference type="PANTHER" id="PTHR30411">
    <property type="entry name" value="CYTOPLASMIC PROTEIN"/>
    <property type="match status" value="1"/>
</dbReference>
<evidence type="ECO:0000313" key="2">
    <source>
        <dbReference type="EMBL" id="OGY84404.1"/>
    </source>
</evidence>
<evidence type="ECO:0000259" key="1">
    <source>
        <dbReference type="Pfam" id="PF04073"/>
    </source>
</evidence>
<protein>
    <recommendedName>
        <fullName evidence="1">YbaK/aminoacyl-tRNA synthetase-associated domain-containing protein</fullName>
    </recommendedName>
</protein>
<comment type="caution">
    <text evidence="2">The sequence shown here is derived from an EMBL/GenBank/DDBJ whole genome shotgun (WGS) entry which is preliminary data.</text>
</comment>
<dbReference type="InterPro" id="IPR036754">
    <property type="entry name" value="YbaK/aa-tRNA-synt-asso_dom_sf"/>
</dbReference>
<dbReference type="PANTHER" id="PTHR30411:SF9">
    <property type="entry name" value="MULTIFUNCTIONAL SER_THR-TRNA DEACYLASE PROXP-Y"/>
    <property type="match status" value="1"/>
</dbReference>
<dbReference type="STRING" id="1798543.A2898_00360"/>
<proteinExistence type="predicted"/>
<reference evidence="2 3" key="1">
    <citation type="journal article" date="2016" name="Nat. Commun.">
        <title>Thousands of microbial genomes shed light on interconnected biogeochemical processes in an aquifer system.</title>
        <authorList>
            <person name="Anantharaman K."/>
            <person name="Brown C.T."/>
            <person name="Hug L.A."/>
            <person name="Sharon I."/>
            <person name="Castelle C.J."/>
            <person name="Probst A.J."/>
            <person name="Thomas B.C."/>
            <person name="Singh A."/>
            <person name="Wilkins M.J."/>
            <person name="Karaoz U."/>
            <person name="Brodie E.L."/>
            <person name="Williams K.H."/>
            <person name="Hubbard S.S."/>
            <person name="Banfield J.F."/>
        </authorList>
    </citation>
    <scope>NUCLEOTIDE SEQUENCE [LARGE SCALE GENOMIC DNA]</scope>
</reference>
<gene>
    <name evidence="2" type="ORF">A2898_00360</name>
</gene>
<dbReference type="Pfam" id="PF04073">
    <property type="entry name" value="tRNA_edit"/>
    <property type="match status" value="1"/>
</dbReference>